<evidence type="ECO:0000256" key="1">
    <source>
        <dbReference type="SAM" id="MobiDB-lite"/>
    </source>
</evidence>
<feature type="region of interest" description="Disordered" evidence="1">
    <location>
        <begin position="130"/>
        <end position="160"/>
    </location>
</feature>
<organism evidence="2 3">
    <name type="scientific">Elysia crispata</name>
    <name type="common">lettuce slug</name>
    <dbReference type="NCBI Taxonomy" id="231223"/>
    <lineage>
        <taxon>Eukaryota</taxon>
        <taxon>Metazoa</taxon>
        <taxon>Spiralia</taxon>
        <taxon>Lophotrochozoa</taxon>
        <taxon>Mollusca</taxon>
        <taxon>Gastropoda</taxon>
        <taxon>Heterobranchia</taxon>
        <taxon>Euthyneura</taxon>
        <taxon>Panpulmonata</taxon>
        <taxon>Sacoglossa</taxon>
        <taxon>Placobranchoidea</taxon>
        <taxon>Plakobranchidae</taxon>
        <taxon>Elysia</taxon>
    </lineage>
</organism>
<dbReference type="EMBL" id="JAWDGP010002203">
    <property type="protein sequence ID" value="KAK3784787.1"/>
    <property type="molecule type" value="Genomic_DNA"/>
</dbReference>
<reference evidence="2" key="1">
    <citation type="journal article" date="2023" name="G3 (Bethesda)">
        <title>A reference genome for the long-term kleptoplast-retaining sea slug Elysia crispata morphotype clarki.</title>
        <authorList>
            <person name="Eastman K.E."/>
            <person name="Pendleton A.L."/>
            <person name="Shaikh M.A."/>
            <person name="Suttiyut T."/>
            <person name="Ogas R."/>
            <person name="Tomko P."/>
            <person name="Gavelis G."/>
            <person name="Widhalm J.R."/>
            <person name="Wisecaver J.H."/>
        </authorList>
    </citation>
    <scope>NUCLEOTIDE SEQUENCE</scope>
    <source>
        <strain evidence="2">ECLA1</strain>
    </source>
</reference>
<evidence type="ECO:0000313" key="3">
    <source>
        <dbReference type="Proteomes" id="UP001283361"/>
    </source>
</evidence>
<dbReference type="AlphaFoldDB" id="A0AAE1DW04"/>
<accession>A0AAE1DW04</accession>
<comment type="caution">
    <text evidence="2">The sequence shown here is derived from an EMBL/GenBank/DDBJ whole genome shotgun (WGS) entry which is preliminary data.</text>
</comment>
<protein>
    <submittedName>
        <fullName evidence="2">Uncharacterized protein</fullName>
    </submittedName>
</protein>
<dbReference type="Proteomes" id="UP001283361">
    <property type="component" value="Unassembled WGS sequence"/>
</dbReference>
<sequence>MVAPLVPFLLHQTYQSDNNLGSPSVPGSDRQQDEVKVGIGGDVEHATRLDLVRAQNTRDLGVLTGNTTNSKSNSSHMNLIINHGEIISSFIEKVGKSQKNHETQQGNWERLEATNKDWEKFLCDRVRKSVGEREKREEKRKGTDNNLSGASSDHGIRRAGSYRMLKTQDRSRYPLSRLLQNAEDTGQITVFAHRFSHSAEDRTDLSIRTQTSTQC</sequence>
<name>A0AAE1DW04_9GAST</name>
<keyword evidence="3" id="KW-1185">Reference proteome</keyword>
<proteinExistence type="predicted"/>
<feature type="compositionally biased region" description="Basic and acidic residues" evidence="1">
    <location>
        <begin position="130"/>
        <end position="143"/>
    </location>
</feature>
<evidence type="ECO:0000313" key="2">
    <source>
        <dbReference type="EMBL" id="KAK3784787.1"/>
    </source>
</evidence>
<gene>
    <name evidence="2" type="ORF">RRG08_020471</name>
</gene>